<proteinExistence type="predicted"/>
<gene>
    <name evidence="1" type="ORF">RRG08_036375</name>
</gene>
<reference evidence="1" key="1">
    <citation type="journal article" date="2023" name="G3 (Bethesda)">
        <title>A reference genome for the long-term kleptoplast-retaining sea slug Elysia crispata morphotype clarki.</title>
        <authorList>
            <person name="Eastman K.E."/>
            <person name="Pendleton A.L."/>
            <person name="Shaikh M.A."/>
            <person name="Suttiyut T."/>
            <person name="Ogas R."/>
            <person name="Tomko P."/>
            <person name="Gavelis G."/>
            <person name="Widhalm J.R."/>
            <person name="Wisecaver J.H."/>
        </authorList>
    </citation>
    <scope>NUCLEOTIDE SEQUENCE</scope>
    <source>
        <strain evidence="1">ECLA1</strain>
    </source>
</reference>
<evidence type="ECO:0000313" key="1">
    <source>
        <dbReference type="EMBL" id="KAK3770773.1"/>
    </source>
</evidence>
<dbReference type="Proteomes" id="UP001283361">
    <property type="component" value="Unassembled WGS sequence"/>
</dbReference>
<keyword evidence="2" id="KW-1185">Reference proteome</keyword>
<accession>A0AAE1DIL4</accession>
<sequence length="189" mass="21521">MQTATLFNMAIEVRDNITTVPGTRGFQQVKRVGDYVFKARNFACFYDGSRLGKHGLCSYMEYVDTYTVIKFKNSEVDMLDTAFLDEPDSNQKQSHYQQLLSKNRRSLLPEHLPSSTSDTDSESLAKYATYFDENLQQGLSKEPSAQQLPQALLSNLSLDISALFDPGFLQKQVQAKLQKQSYKCKQKSF</sequence>
<evidence type="ECO:0000313" key="2">
    <source>
        <dbReference type="Proteomes" id="UP001283361"/>
    </source>
</evidence>
<dbReference type="AlphaFoldDB" id="A0AAE1DIL4"/>
<comment type="caution">
    <text evidence="1">The sequence shown here is derived from an EMBL/GenBank/DDBJ whole genome shotgun (WGS) entry which is preliminary data.</text>
</comment>
<protein>
    <submittedName>
        <fullName evidence="1">Uncharacterized protein</fullName>
    </submittedName>
</protein>
<organism evidence="1 2">
    <name type="scientific">Elysia crispata</name>
    <name type="common">lettuce slug</name>
    <dbReference type="NCBI Taxonomy" id="231223"/>
    <lineage>
        <taxon>Eukaryota</taxon>
        <taxon>Metazoa</taxon>
        <taxon>Spiralia</taxon>
        <taxon>Lophotrochozoa</taxon>
        <taxon>Mollusca</taxon>
        <taxon>Gastropoda</taxon>
        <taxon>Heterobranchia</taxon>
        <taxon>Euthyneura</taxon>
        <taxon>Panpulmonata</taxon>
        <taxon>Sacoglossa</taxon>
        <taxon>Placobranchoidea</taxon>
        <taxon>Plakobranchidae</taxon>
        <taxon>Elysia</taxon>
    </lineage>
</organism>
<name>A0AAE1DIL4_9GAST</name>
<dbReference type="EMBL" id="JAWDGP010003786">
    <property type="protein sequence ID" value="KAK3770773.1"/>
    <property type="molecule type" value="Genomic_DNA"/>
</dbReference>